<dbReference type="InterPro" id="IPR037923">
    <property type="entry name" value="HTH-like"/>
</dbReference>
<dbReference type="InterPro" id="IPR018062">
    <property type="entry name" value="HTH_AraC-typ_CS"/>
</dbReference>
<evidence type="ECO:0000256" key="3">
    <source>
        <dbReference type="ARBA" id="ARBA00023163"/>
    </source>
</evidence>
<evidence type="ECO:0000256" key="1">
    <source>
        <dbReference type="ARBA" id="ARBA00023015"/>
    </source>
</evidence>
<proteinExistence type="predicted"/>
<dbReference type="Pfam" id="PF12833">
    <property type="entry name" value="HTH_18"/>
    <property type="match status" value="1"/>
</dbReference>
<feature type="domain" description="HTH araC/xylS-type" evidence="4">
    <location>
        <begin position="158"/>
        <end position="256"/>
    </location>
</feature>
<comment type="caution">
    <text evidence="5">The sequence shown here is derived from an EMBL/GenBank/DDBJ whole genome shotgun (WGS) entry which is preliminary data.</text>
</comment>
<dbReference type="InterPro" id="IPR009057">
    <property type="entry name" value="Homeodomain-like_sf"/>
</dbReference>
<dbReference type="PANTHER" id="PTHR43280">
    <property type="entry name" value="ARAC-FAMILY TRANSCRIPTIONAL REGULATOR"/>
    <property type="match status" value="1"/>
</dbReference>
<reference evidence="5" key="1">
    <citation type="journal article" date="2021" name="PeerJ">
        <title>Extensive microbial diversity within the chicken gut microbiome revealed by metagenomics and culture.</title>
        <authorList>
            <person name="Gilroy R."/>
            <person name="Ravi A."/>
            <person name="Getino M."/>
            <person name="Pursley I."/>
            <person name="Horton D.L."/>
            <person name="Alikhan N.F."/>
            <person name="Baker D."/>
            <person name="Gharbi K."/>
            <person name="Hall N."/>
            <person name="Watson M."/>
            <person name="Adriaenssens E.M."/>
            <person name="Foster-Nyarko E."/>
            <person name="Jarju S."/>
            <person name="Secka A."/>
            <person name="Antonio M."/>
            <person name="Oren A."/>
            <person name="Chaudhuri R.R."/>
            <person name="La Ragione R."/>
            <person name="Hildebrand F."/>
            <person name="Pallen M.J."/>
        </authorList>
    </citation>
    <scope>NUCLEOTIDE SEQUENCE</scope>
    <source>
        <strain evidence="5">ChiSxjej3B15-24422</strain>
    </source>
</reference>
<dbReference type="EMBL" id="DXDD01000041">
    <property type="protein sequence ID" value="HIY59691.1"/>
    <property type="molecule type" value="Genomic_DNA"/>
</dbReference>
<reference evidence="5" key="2">
    <citation type="submission" date="2021-04" db="EMBL/GenBank/DDBJ databases">
        <authorList>
            <person name="Gilroy R."/>
        </authorList>
    </citation>
    <scope>NUCLEOTIDE SEQUENCE</scope>
    <source>
        <strain evidence="5">ChiSxjej3B15-24422</strain>
    </source>
</reference>
<sequence length="269" mass="31126">MTPEIISLSSEPMPYMTDCDLKRFGAFEYHCSRCCDYFVLIFMLGSCLKFTEDSRLTTLSAGEWYIQKKSLRQSAPLPSPNAEYYWIHFRADYADDPMSSIRLPIRGSFRPELAVPMLEELHSACQRSPRNPFELQSGFYRLLDLIYAHENACSPLTASVISYLNGHYREPVTSRTLAAHFHYSAEYINKRLKEEMGTTIHACLAKLRLQRASRLLVYSDRPVQEIARECGFSDVSLLYKAFRRAFGLSPSQYRREHQVSFRPPQDNDT</sequence>
<evidence type="ECO:0000313" key="6">
    <source>
        <dbReference type="Proteomes" id="UP000824007"/>
    </source>
</evidence>
<evidence type="ECO:0000256" key="2">
    <source>
        <dbReference type="ARBA" id="ARBA00023125"/>
    </source>
</evidence>
<keyword evidence="2" id="KW-0238">DNA-binding</keyword>
<organism evidence="5 6">
    <name type="scientific">Candidatus Eisenbergiella pullistercoris</name>
    <dbReference type="NCBI Taxonomy" id="2838555"/>
    <lineage>
        <taxon>Bacteria</taxon>
        <taxon>Bacillati</taxon>
        <taxon>Bacillota</taxon>
        <taxon>Clostridia</taxon>
        <taxon>Lachnospirales</taxon>
        <taxon>Lachnospiraceae</taxon>
        <taxon>Eisenbergiella</taxon>
    </lineage>
</organism>
<gene>
    <name evidence="5" type="ORF">H9831_03265</name>
</gene>
<dbReference type="PROSITE" id="PS01124">
    <property type="entry name" value="HTH_ARAC_FAMILY_2"/>
    <property type="match status" value="1"/>
</dbReference>
<keyword evidence="1" id="KW-0805">Transcription regulation</keyword>
<evidence type="ECO:0000313" key="5">
    <source>
        <dbReference type="EMBL" id="HIY59691.1"/>
    </source>
</evidence>
<dbReference type="GO" id="GO:0043565">
    <property type="term" value="F:sequence-specific DNA binding"/>
    <property type="evidence" value="ECO:0007669"/>
    <property type="project" value="InterPro"/>
</dbReference>
<evidence type="ECO:0000259" key="4">
    <source>
        <dbReference type="PROSITE" id="PS01124"/>
    </source>
</evidence>
<dbReference type="SMART" id="SM00342">
    <property type="entry name" value="HTH_ARAC"/>
    <property type="match status" value="1"/>
</dbReference>
<dbReference type="Gene3D" id="1.10.10.60">
    <property type="entry name" value="Homeodomain-like"/>
    <property type="match status" value="1"/>
</dbReference>
<accession>A0A9D1YP60</accession>
<dbReference type="AlphaFoldDB" id="A0A9D1YP60"/>
<dbReference type="PANTHER" id="PTHR43280:SF28">
    <property type="entry name" value="HTH-TYPE TRANSCRIPTIONAL ACTIVATOR RHAS"/>
    <property type="match status" value="1"/>
</dbReference>
<name>A0A9D1YP60_9FIRM</name>
<keyword evidence="3" id="KW-0804">Transcription</keyword>
<dbReference type="PROSITE" id="PS00041">
    <property type="entry name" value="HTH_ARAC_FAMILY_1"/>
    <property type="match status" value="1"/>
</dbReference>
<dbReference type="PRINTS" id="PR00032">
    <property type="entry name" value="HTHARAC"/>
</dbReference>
<dbReference type="GO" id="GO:0003700">
    <property type="term" value="F:DNA-binding transcription factor activity"/>
    <property type="evidence" value="ECO:0007669"/>
    <property type="project" value="InterPro"/>
</dbReference>
<protein>
    <submittedName>
        <fullName evidence="5">AraC family transcriptional regulator</fullName>
    </submittedName>
</protein>
<dbReference type="SUPFAM" id="SSF51215">
    <property type="entry name" value="Regulatory protein AraC"/>
    <property type="match status" value="1"/>
</dbReference>
<dbReference type="SUPFAM" id="SSF46689">
    <property type="entry name" value="Homeodomain-like"/>
    <property type="match status" value="1"/>
</dbReference>
<dbReference type="Proteomes" id="UP000824007">
    <property type="component" value="Unassembled WGS sequence"/>
</dbReference>
<dbReference type="InterPro" id="IPR018060">
    <property type="entry name" value="HTH_AraC"/>
</dbReference>
<dbReference type="InterPro" id="IPR020449">
    <property type="entry name" value="Tscrpt_reg_AraC-type_HTH"/>
</dbReference>